<proteinExistence type="predicted"/>
<sequence>MNRDRDSGPTAHTSNNGQKRHPHPQAFGYGYAPKGKEAFRRSSSYPNDMTVPSDDVLVNSASTSTSSPGDQEDNPLDTSGRSQKRRDCLGLAELARPSSYPLIPTIRTASNNLKEEEFSSTAPGPSQNNVQANANSNGVSSPLIMPLSPSTPAPTTSGPVLPQVLVISGLEHASTPVQRTLLQVLQARRVVLDDHSDGSSHHHHHSSTTNSGVVWNLPDGFFVICVSPLGDGRERPAFHRSLVDRFAMSITVTLHSDVHGAGDGRKHLPHTLSNETVDSITASLTQQPLMSPTDIAKLQKLTSPTHTSIHSRLSLYVSDLFTATRHHPHLDGTLLTARAQADMQTLLRARRVFLAHYSDLRGIKRSSKQQGTSQANNKNDVGGADEDDGVQNAYAYAYAQLDVLDENVRSVFPLVVGHRVKVRDGPTDEILASAIFGAVGKGDAMNRDRHGKEDEWEWAEGRRGVSEILKDVMEGV</sequence>
<feature type="compositionally biased region" description="Low complexity" evidence="1">
    <location>
        <begin position="126"/>
        <end position="142"/>
    </location>
</feature>
<evidence type="ECO:0000313" key="2">
    <source>
        <dbReference type="EMBL" id="TDL24229.1"/>
    </source>
</evidence>
<gene>
    <name evidence="2" type="ORF">BD410DRAFT_114116</name>
</gene>
<accession>A0A4Y7QBJ8</accession>
<feature type="region of interest" description="Disordered" evidence="1">
    <location>
        <begin position="365"/>
        <end position="386"/>
    </location>
</feature>
<dbReference type="VEuPathDB" id="FungiDB:BD410DRAFT_114116"/>
<dbReference type="Proteomes" id="UP000294933">
    <property type="component" value="Unassembled WGS sequence"/>
</dbReference>
<dbReference type="AlphaFoldDB" id="A0A4Y7QBJ8"/>
<evidence type="ECO:0000256" key="1">
    <source>
        <dbReference type="SAM" id="MobiDB-lite"/>
    </source>
</evidence>
<dbReference type="EMBL" id="ML170167">
    <property type="protein sequence ID" value="TDL24229.1"/>
    <property type="molecule type" value="Genomic_DNA"/>
</dbReference>
<feature type="compositionally biased region" description="Polar residues" evidence="1">
    <location>
        <begin position="59"/>
        <end position="69"/>
    </location>
</feature>
<feature type="compositionally biased region" description="Polar residues" evidence="1">
    <location>
        <begin position="368"/>
        <end position="379"/>
    </location>
</feature>
<dbReference type="OrthoDB" id="5582146at2759"/>
<organism evidence="2 3">
    <name type="scientific">Rickenella mellea</name>
    <dbReference type="NCBI Taxonomy" id="50990"/>
    <lineage>
        <taxon>Eukaryota</taxon>
        <taxon>Fungi</taxon>
        <taxon>Dikarya</taxon>
        <taxon>Basidiomycota</taxon>
        <taxon>Agaricomycotina</taxon>
        <taxon>Agaricomycetes</taxon>
        <taxon>Hymenochaetales</taxon>
        <taxon>Rickenellaceae</taxon>
        <taxon>Rickenella</taxon>
    </lineage>
</organism>
<name>A0A4Y7QBJ8_9AGAM</name>
<feature type="region of interest" description="Disordered" evidence="1">
    <location>
        <begin position="114"/>
        <end position="142"/>
    </location>
</feature>
<feature type="region of interest" description="Disordered" evidence="1">
    <location>
        <begin position="1"/>
        <end position="83"/>
    </location>
</feature>
<evidence type="ECO:0000313" key="3">
    <source>
        <dbReference type="Proteomes" id="UP000294933"/>
    </source>
</evidence>
<protein>
    <submittedName>
        <fullName evidence="2">Uncharacterized protein</fullName>
    </submittedName>
</protein>
<reference evidence="2 3" key="1">
    <citation type="submission" date="2018-06" db="EMBL/GenBank/DDBJ databases">
        <title>A transcriptomic atlas of mushroom development highlights an independent origin of complex multicellularity.</title>
        <authorList>
            <consortium name="DOE Joint Genome Institute"/>
            <person name="Krizsan K."/>
            <person name="Almasi E."/>
            <person name="Merenyi Z."/>
            <person name="Sahu N."/>
            <person name="Viragh M."/>
            <person name="Koszo T."/>
            <person name="Mondo S."/>
            <person name="Kiss B."/>
            <person name="Balint B."/>
            <person name="Kues U."/>
            <person name="Barry K."/>
            <person name="Hegedus J.C."/>
            <person name="Henrissat B."/>
            <person name="Johnson J."/>
            <person name="Lipzen A."/>
            <person name="Ohm R."/>
            <person name="Nagy I."/>
            <person name="Pangilinan J."/>
            <person name="Yan J."/>
            <person name="Xiong Y."/>
            <person name="Grigoriev I.V."/>
            <person name="Hibbett D.S."/>
            <person name="Nagy L.G."/>
        </authorList>
    </citation>
    <scope>NUCLEOTIDE SEQUENCE [LARGE SCALE GENOMIC DNA]</scope>
    <source>
        <strain evidence="2 3">SZMC22713</strain>
    </source>
</reference>
<keyword evidence="3" id="KW-1185">Reference proteome</keyword>
<dbReference type="STRING" id="50990.A0A4Y7QBJ8"/>